<feature type="region of interest" description="Disordered" evidence="1">
    <location>
        <begin position="1"/>
        <end position="31"/>
    </location>
</feature>
<dbReference type="InterPro" id="IPR003779">
    <property type="entry name" value="CMD-like"/>
</dbReference>
<reference evidence="3 4" key="1">
    <citation type="submission" date="2024-10" db="EMBL/GenBank/DDBJ databases">
        <title>Updated reference genomes for cyclostephanoid diatoms.</title>
        <authorList>
            <person name="Roberts W.R."/>
            <person name="Alverson A.J."/>
        </authorList>
    </citation>
    <scope>NUCLEOTIDE SEQUENCE [LARGE SCALE GENOMIC DNA]</scope>
    <source>
        <strain evidence="3 4">AJA276-08</strain>
    </source>
</reference>
<evidence type="ECO:0000259" key="2">
    <source>
        <dbReference type="Pfam" id="PF02627"/>
    </source>
</evidence>
<organism evidence="3 4">
    <name type="scientific">Stephanodiscus triporus</name>
    <dbReference type="NCBI Taxonomy" id="2934178"/>
    <lineage>
        <taxon>Eukaryota</taxon>
        <taxon>Sar</taxon>
        <taxon>Stramenopiles</taxon>
        <taxon>Ochrophyta</taxon>
        <taxon>Bacillariophyta</taxon>
        <taxon>Coscinodiscophyceae</taxon>
        <taxon>Thalassiosirophycidae</taxon>
        <taxon>Stephanodiscales</taxon>
        <taxon>Stephanodiscaceae</taxon>
        <taxon>Stephanodiscus</taxon>
    </lineage>
</organism>
<dbReference type="Pfam" id="PF02627">
    <property type="entry name" value="CMD"/>
    <property type="match status" value="1"/>
</dbReference>
<gene>
    <name evidence="3" type="ORF">ACHAW5_001197</name>
</gene>
<evidence type="ECO:0000313" key="3">
    <source>
        <dbReference type="EMBL" id="KAL3775063.1"/>
    </source>
</evidence>
<protein>
    <recommendedName>
        <fullName evidence="2">Carboxymuconolactone decarboxylase-like domain-containing protein</fullName>
    </recommendedName>
</protein>
<dbReference type="Proteomes" id="UP001530315">
    <property type="component" value="Unassembled WGS sequence"/>
</dbReference>
<dbReference type="PANTHER" id="PTHR34846">
    <property type="entry name" value="4-CARBOXYMUCONOLACTONE DECARBOXYLASE FAMILY PROTEIN (AFU_ORTHOLOGUE AFUA_6G11590)"/>
    <property type="match status" value="1"/>
</dbReference>
<evidence type="ECO:0000256" key="1">
    <source>
        <dbReference type="SAM" id="MobiDB-lite"/>
    </source>
</evidence>
<proteinExistence type="predicted"/>
<dbReference type="EMBL" id="JALLAZ020001434">
    <property type="protein sequence ID" value="KAL3775063.1"/>
    <property type="molecule type" value="Genomic_DNA"/>
</dbReference>
<dbReference type="SUPFAM" id="SSF69118">
    <property type="entry name" value="AhpD-like"/>
    <property type="match status" value="1"/>
</dbReference>
<dbReference type="PANTHER" id="PTHR34846:SF5">
    <property type="entry name" value="CARBOXYMUCONOLACTONE DECARBOXYLASE-LIKE DOMAIN-CONTAINING PROTEIN"/>
    <property type="match status" value="1"/>
</dbReference>
<evidence type="ECO:0000313" key="4">
    <source>
        <dbReference type="Proteomes" id="UP001530315"/>
    </source>
</evidence>
<dbReference type="AlphaFoldDB" id="A0ABD3NGQ7"/>
<comment type="caution">
    <text evidence="3">The sequence shown here is derived from an EMBL/GenBank/DDBJ whole genome shotgun (WGS) entry which is preliminary data.</text>
</comment>
<dbReference type="Gene3D" id="1.20.1290.10">
    <property type="entry name" value="AhpD-like"/>
    <property type="match status" value="1"/>
</dbReference>
<name>A0ABD3NGQ7_9STRA</name>
<feature type="domain" description="Carboxymuconolactone decarboxylase-like" evidence="2">
    <location>
        <begin position="70"/>
        <end position="142"/>
    </location>
</feature>
<dbReference type="InterPro" id="IPR029032">
    <property type="entry name" value="AhpD-like"/>
</dbReference>
<sequence>MSSTTADADDSRHEPTSTNFVPRYAGPSLPEMTPEQLSLRDAILSSRPRTGLSGPFGPWLSVPAIARPAQELGRIVRYGCESLTSRETELVILLTGARFGCEAEFDIHAREARAAGVGWETIRSIPRGATTGGGGDASSSGLAKFDLEAVKGRVVPVLRREHDEGLASEPTNGITRDEAREREVAIVLFASELLDTNTVSDETYGETRRILDGRDSALVEITAIVGYYALVSYTLNVFRIPSPA</sequence>
<accession>A0ABD3NGQ7</accession>
<keyword evidence="4" id="KW-1185">Reference proteome</keyword>